<evidence type="ECO:0000313" key="9">
    <source>
        <dbReference type="Proteomes" id="UP001055172"/>
    </source>
</evidence>
<keyword evidence="9" id="KW-1185">Reference proteome</keyword>
<dbReference type="PANTHER" id="PTHR45649:SF23">
    <property type="entry name" value="TRANSPORTER, PUTATIVE (EUROFUNG)-RELATED"/>
    <property type="match status" value="1"/>
</dbReference>
<feature type="transmembrane region" description="Helical" evidence="7">
    <location>
        <begin position="306"/>
        <end position="332"/>
    </location>
</feature>
<dbReference type="PANTHER" id="PTHR45649">
    <property type="entry name" value="AMINO-ACID PERMEASE BAT1"/>
    <property type="match status" value="1"/>
</dbReference>
<evidence type="ECO:0000256" key="5">
    <source>
        <dbReference type="ARBA" id="ARBA00023136"/>
    </source>
</evidence>
<gene>
    <name evidence="8" type="ORF">ColLi_00117</name>
</gene>
<feature type="transmembrane region" description="Helical" evidence="7">
    <location>
        <begin position="381"/>
        <end position="404"/>
    </location>
</feature>
<comment type="caution">
    <text evidence="8">The sequence shown here is derived from an EMBL/GenBank/DDBJ whole genome shotgun (WGS) entry which is preliminary data.</text>
</comment>
<reference evidence="8 9" key="1">
    <citation type="submission" date="2021-07" db="EMBL/GenBank/DDBJ databases">
        <title>Genome data of Colletotrichum spaethianum.</title>
        <authorList>
            <person name="Utami Y.D."/>
            <person name="Hiruma K."/>
        </authorList>
    </citation>
    <scope>NUCLEOTIDE SEQUENCE [LARGE SCALE GENOMIC DNA]</scope>
    <source>
        <strain evidence="8 9">MAFF 242679</strain>
    </source>
</reference>
<feature type="transmembrane region" description="Helical" evidence="7">
    <location>
        <begin position="91"/>
        <end position="110"/>
    </location>
</feature>
<feature type="region of interest" description="Disordered" evidence="6">
    <location>
        <begin position="1"/>
        <end position="43"/>
    </location>
</feature>
<keyword evidence="4 7" id="KW-1133">Transmembrane helix</keyword>
<feature type="transmembrane region" description="Helical" evidence="7">
    <location>
        <begin position="353"/>
        <end position="375"/>
    </location>
</feature>
<comment type="subcellular location">
    <subcellularLocation>
        <location evidence="1">Membrane</location>
        <topology evidence="1">Multi-pass membrane protein</topology>
    </subcellularLocation>
</comment>
<dbReference type="InterPro" id="IPR004840">
    <property type="entry name" value="Amino_acid_permease_CS"/>
</dbReference>
<feature type="transmembrane region" description="Helical" evidence="7">
    <location>
        <begin position="222"/>
        <end position="239"/>
    </location>
</feature>
<dbReference type="EMBL" id="BPPX01000001">
    <property type="protein sequence ID" value="GJC77279.1"/>
    <property type="molecule type" value="Genomic_DNA"/>
</dbReference>
<evidence type="ECO:0000256" key="4">
    <source>
        <dbReference type="ARBA" id="ARBA00022989"/>
    </source>
</evidence>
<keyword evidence="5 7" id="KW-0472">Membrane</keyword>
<feature type="transmembrane region" description="Helical" evidence="7">
    <location>
        <begin position="62"/>
        <end position="85"/>
    </location>
</feature>
<sequence length="488" mass="51702">MAHVVSQDPGAREHDLGFGVKGDIKDGYTTRPSRSDDGGADNMLEQLGYKPELERTRSTLQVAFMSFVLASIPYGLATTMLYPLAGGGPVNIIWGWLGVSLIIICVAASLGEITSVYPTAGDSSFPSRPSYGARPGPDILARSGVPLPDSTLTAQIGVYYQAFMLASPKYRRVASWICGWLYVVGNITITLAVNFGTALFFVACINVFETEPGVGVLAGEPYQVFLIFLGLTFLCNAVSSLGNKWLPMLDALVLTVCLNTLAGLLFLIPLVFVLPDITYLINLANGQPVPAIIKDAMGTSGGAFGLLVPLMVLAILCGIGCTTAASRCTWAFARDGAIPGSRWWKEVNHKLDVPLNAMMLSMAVQIILGVIYFGSSAAFNAFSGVGVISLTASYAIPIAISLFGGRSHLVGSPFNLGKFGVFANVVALAWSALAMPLFCMPTFVPATPATINYAPAVFVAACLISGGWYFAWGKKNYAGPPTQEDPAF</sequence>
<dbReference type="PIRSF" id="PIRSF006060">
    <property type="entry name" value="AA_transporter"/>
    <property type="match status" value="1"/>
</dbReference>
<dbReference type="GO" id="GO:0006865">
    <property type="term" value="P:amino acid transport"/>
    <property type="evidence" value="ECO:0007669"/>
    <property type="project" value="InterPro"/>
</dbReference>
<evidence type="ECO:0000256" key="3">
    <source>
        <dbReference type="ARBA" id="ARBA00022692"/>
    </source>
</evidence>
<dbReference type="GO" id="GO:0016020">
    <property type="term" value="C:membrane"/>
    <property type="evidence" value="ECO:0007669"/>
    <property type="project" value="UniProtKB-SubCell"/>
</dbReference>
<evidence type="ECO:0000256" key="6">
    <source>
        <dbReference type="SAM" id="MobiDB-lite"/>
    </source>
</evidence>
<feature type="transmembrane region" description="Helical" evidence="7">
    <location>
        <begin position="450"/>
        <end position="471"/>
    </location>
</feature>
<feature type="transmembrane region" description="Helical" evidence="7">
    <location>
        <begin position="173"/>
        <end position="202"/>
    </location>
</feature>
<dbReference type="AlphaFoldDB" id="A0AA37GAG1"/>
<proteinExistence type="predicted"/>
<feature type="transmembrane region" description="Helical" evidence="7">
    <location>
        <begin position="251"/>
        <end position="274"/>
    </location>
</feature>
<dbReference type="InterPro" id="IPR002293">
    <property type="entry name" value="AA/rel_permease1"/>
</dbReference>
<evidence type="ECO:0000256" key="7">
    <source>
        <dbReference type="SAM" id="Phobius"/>
    </source>
</evidence>
<evidence type="ECO:0000313" key="8">
    <source>
        <dbReference type="EMBL" id="GJC77279.1"/>
    </source>
</evidence>
<dbReference type="Gene3D" id="1.20.1740.10">
    <property type="entry name" value="Amino acid/polyamine transporter I"/>
    <property type="match status" value="2"/>
</dbReference>
<organism evidence="8 9">
    <name type="scientific">Colletotrichum liriopes</name>
    <dbReference type="NCBI Taxonomy" id="708192"/>
    <lineage>
        <taxon>Eukaryota</taxon>
        <taxon>Fungi</taxon>
        <taxon>Dikarya</taxon>
        <taxon>Ascomycota</taxon>
        <taxon>Pezizomycotina</taxon>
        <taxon>Sordariomycetes</taxon>
        <taxon>Hypocreomycetidae</taxon>
        <taxon>Glomerellales</taxon>
        <taxon>Glomerellaceae</taxon>
        <taxon>Colletotrichum</taxon>
        <taxon>Colletotrichum spaethianum species complex</taxon>
    </lineage>
</organism>
<keyword evidence="2" id="KW-0813">Transport</keyword>
<dbReference type="Proteomes" id="UP001055172">
    <property type="component" value="Unassembled WGS sequence"/>
</dbReference>
<dbReference type="GO" id="GO:0022857">
    <property type="term" value="F:transmembrane transporter activity"/>
    <property type="evidence" value="ECO:0007669"/>
    <property type="project" value="InterPro"/>
</dbReference>
<feature type="transmembrane region" description="Helical" evidence="7">
    <location>
        <begin position="416"/>
        <end position="438"/>
    </location>
</feature>
<protein>
    <submittedName>
        <fullName evidence="8">Polyamine transporter TPO5</fullName>
    </submittedName>
</protein>
<name>A0AA37GAG1_9PEZI</name>
<evidence type="ECO:0000256" key="2">
    <source>
        <dbReference type="ARBA" id="ARBA00022448"/>
    </source>
</evidence>
<feature type="compositionally biased region" description="Basic and acidic residues" evidence="6">
    <location>
        <begin position="10"/>
        <end position="37"/>
    </location>
</feature>
<dbReference type="Pfam" id="PF13520">
    <property type="entry name" value="AA_permease_2"/>
    <property type="match status" value="1"/>
</dbReference>
<evidence type="ECO:0000256" key="1">
    <source>
        <dbReference type="ARBA" id="ARBA00004141"/>
    </source>
</evidence>
<accession>A0AA37GAG1</accession>
<dbReference type="PROSITE" id="PS00218">
    <property type="entry name" value="AMINO_ACID_PERMEASE_1"/>
    <property type="match status" value="1"/>
</dbReference>
<keyword evidence="3 7" id="KW-0812">Transmembrane</keyword>